<dbReference type="InterPro" id="IPR039536">
    <property type="entry name" value="TetR_C_Proteobacteria"/>
</dbReference>
<evidence type="ECO:0000256" key="4">
    <source>
        <dbReference type="ARBA" id="ARBA00023163"/>
    </source>
</evidence>
<feature type="domain" description="HTH tetR-type" evidence="6">
    <location>
        <begin position="6"/>
        <end position="66"/>
    </location>
</feature>
<name>A0ABX5KA14_9BURK</name>
<dbReference type="EMBL" id="QEOB01000035">
    <property type="protein sequence ID" value="PVX70715.1"/>
    <property type="molecule type" value="Genomic_DNA"/>
</dbReference>
<dbReference type="SUPFAM" id="SSF46689">
    <property type="entry name" value="Homeodomain-like"/>
    <property type="match status" value="1"/>
</dbReference>
<evidence type="ECO:0000256" key="1">
    <source>
        <dbReference type="ARBA" id="ARBA00022491"/>
    </source>
</evidence>
<feature type="DNA-binding region" description="H-T-H motif" evidence="5">
    <location>
        <begin position="29"/>
        <end position="48"/>
    </location>
</feature>
<protein>
    <submittedName>
        <fullName evidence="7">TetR family transcriptional regulator</fullName>
    </submittedName>
</protein>
<sequence>MRKKTEEKRQSIIDAALEVFREVGFEQASMAEIAARSGASKATLYSYFESKDVLFAETMTSRAGTEIRDAFDQLTLDVPLRDALVSFGQHYLAAVLQPSFLATRRLCFQEVDRSNVGRTLYEAGPRRGLMHVRDFLAGAIEARTVRRCDPEVAARHLLALLEAELVEIATLGYEVKATRAKLLPVVTRAVEVFLAAYATPHAQ</sequence>
<dbReference type="Proteomes" id="UP000245712">
    <property type="component" value="Unassembled WGS sequence"/>
</dbReference>
<dbReference type="InterPro" id="IPR001647">
    <property type="entry name" value="HTH_TetR"/>
</dbReference>
<keyword evidence="1" id="KW-0678">Repressor</keyword>
<evidence type="ECO:0000256" key="2">
    <source>
        <dbReference type="ARBA" id="ARBA00023015"/>
    </source>
</evidence>
<dbReference type="PANTHER" id="PTHR30055">
    <property type="entry name" value="HTH-TYPE TRANSCRIPTIONAL REGULATOR RUTR"/>
    <property type="match status" value="1"/>
</dbReference>
<evidence type="ECO:0000259" key="6">
    <source>
        <dbReference type="PROSITE" id="PS50977"/>
    </source>
</evidence>
<dbReference type="InterPro" id="IPR050109">
    <property type="entry name" value="HTH-type_TetR-like_transc_reg"/>
</dbReference>
<evidence type="ECO:0000313" key="8">
    <source>
        <dbReference type="Proteomes" id="UP000245712"/>
    </source>
</evidence>
<dbReference type="InterPro" id="IPR023772">
    <property type="entry name" value="DNA-bd_HTH_TetR-type_CS"/>
</dbReference>
<keyword evidence="2" id="KW-0805">Transcription regulation</keyword>
<dbReference type="PRINTS" id="PR00455">
    <property type="entry name" value="HTHTETR"/>
</dbReference>
<comment type="caution">
    <text evidence="7">The sequence shown here is derived from an EMBL/GenBank/DDBJ whole genome shotgun (WGS) entry which is preliminary data.</text>
</comment>
<gene>
    <name evidence="7" type="ORF">C7402_13519</name>
</gene>
<evidence type="ECO:0000313" key="7">
    <source>
        <dbReference type="EMBL" id="PVX70715.1"/>
    </source>
</evidence>
<evidence type="ECO:0000256" key="3">
    <source>
        <dbReference type="ARBA" id="ARBA00023125"/>
    </source>
</evidence>
<accession>A0ABX5KA14</accession>
<organism evidence="7 8">
    <name type="scientific">Paraburkholderia unamae</name>
    <dbReference type="NCBI Taxonomy" id="219649"/>
    <lineage>
        <taxon>Bacteria</taxon>
        <taxon>Pseudomonadati</taxon>
        <taxon>Pseudomonadota</taxon>
        <taxon>Betaproteobacteria</taxon>
        <taxon>Burkholderiales</taxon>
        <taxon>Burkholderiaceae</taxon>
        <taxon>Paraburkholderia</taxon>
    </lineage>
</organism>
<dbReference type="Gene3D" id="1.10.10.60">
    <property type="entry name" value="Homeodomain-like"/>
    <property type="match status" value="1"/>
</dbReference>
<dbReference type="Pfam" id="PF00440">
    <property type="entry name" value="TetR_N"/>
    <property type="match status" value="1"/>
</dbReference>
<keyword evidence="3 5" id="KW-0238">DNA-binding</keyword>
<proteinExistence type="predicted"/>
<keyword evidence="4" id="KW-0804">Transcription</keyword>
<dbReference type="RefSeq" id="WP_116614672.1">
    <property type="nucleotide sequence ID" value="NZ_QEOB01000035.1"/>
</dbReference>
<dbReference type="Gene3D" id="1.10.357.10">
    <property type="entry name" value="Tetracycline Repressor, domain 2"/>
    <property type="match status" value="1"/>
</dbReference>
<dbReference type="PROSITE" id="PS50977">
    <property type="entry name" value="HTH_TETR_2"/>
    <property type="match status" value="1"/>
</dbReference>
<keyword evidence="8" id="KW-1185">Reference proteome</keyword>
<evidence type="ECO:0000256" key="5">
    <source>
        <dbReference type="PROSITE-ProRule" id="PRU00335"/>
    </source>
</evidence>
<dbReference type="PROSITE" id="PS01081">
    <property type="entry name" value="HTH_TETR_1"/>
    <property type="match status" value="1"/>
</dbReference>
<dbReference type="Pfam" id="PF14246">
    <property type="entry name" value="TetR_C_7"/>
    <property type="match status" value="1"/>
</dbReference>
<dbReference type="PANTHER" id="PTHR30055:SF119">
    <property type="entry name" value="NALC"/>
    <property type="match status" value="1"/>
</dbReference>
<reference evidence="7 8" key="1">
    <citation type="submission" date="2018-05" db="EMBL/GenBank/DDBJ databases">
        <title>Genomic Encyclopedia of Type Strains, Phase IV (KMG-V): Genome sequencing to study the core and pangenomes of soil and plant-associated prokaryotes.</title>
        <authorList>
            <person name="Whitman W."/>
        </authorList>
    </citation>
    <scope>NUCLEOTIDE SEQUENCE [LARGE SCALE GENOMIC DNA]</scope>
    <source>
        <strain evidence="7 8">SCZa-39</strain>
    </source>
</reference>
<dbReference type="InterPro" id="IPR009057">
    <property type="entry name" value="Homeodomain-like_sf"/>
</dbReference>